<protein>
    <submittedName>
        <fullName evidence="2">Uncharacterized protein</fullName>
    </submittedName>
</protein>
<reference evidence="2 3" key="1">
    <citation type="submission" date="2022-12" db="EMBL/GenBank/DDBJ databases">
        <title>Chromosome-level genome assembly of true bugs.</title>
        <authorList>
            <person name="Ma L."/>
            <person name="Li H."/>
        </authorList>
    </citation>
    <scope>NUCLEOTIDE SEQUENCE [LARGE SCALE GENOMIC DNA]</scope>
    <source>
        <strain evidence="2">Lab_2022b</strain>
    </source>
</reference>
<evidence type="ECO:0000313" key="2">
    <source>
        <dbReference type="EMBL" id="KAK9501115.1"/>
    </source>
</evidence>
<organism evidence="2 3">
    <name type="scientific">Rhynocoris fuscipes</name>
    <dbReference type="NCBI Taxonomy" id="488301"/>
    <lineage>
        <taxon>Eukaryota</taxon>
        <taxon>Metazoa</taxon>
        <taxon>Ecdysozoa</taxon>
        <taxon>Arthropoda</taxon>
        <taxon>Hexapoda</taxon>
        <taxon>Insecta</taxon>
        <taxon>Pterygota</taxon>
        <taxon>Neoptera</taxon>
        <taxon>Paraneoptera</taxon>
        <taxon>Hemiptera</taxon>
        <taxon>Heteroptera</taxon>
        <taxon>Panheteroptera</taxon>
        <taxon>Cimicomorpha</taxon>
        <taxon>Reduviidae</taxon>
        <taxon>Harpactorinae</taxon>
        <taxon>Harpactorini</taxon>
        <taxon>Rhynocoris</taxon>
    </lineage>
</organism>
<gene>
    <name evidence="2" type="ORF">O3M35_002220</name>
</gene>
<sequence length="368" mass="41786">MADNSDKITETSFTMDISETDTDTEIRQPTETATEITREHPDYVNIVPQPLAEITREHPDYVNIVPQCSAEITEHPDYVNIVPQPSAETDESSDEISADESYALYPDLSPEVTEPTDFMVDETFLELPVHPVYANEIIKNRLGKKSTKSPRDVKPKTPVHPVYANVIIKERGDDMTAEPIPSTSTAEITVEQTPEKDKSVAKKRKIKQKDSPPRVNIISTIPPSLAAKIDRTNVTEYPLYMNIITKYPEVHRSHYPMYVNFIVSRPKIKTEEKDISKEQTDESKEQTDESKEQTVESKEQTVESKEQIVESKEQTDESKVPTYISKEPTYVVESSAKSPETVTSFLEFLFKKGNVREVEASPRFVRGE</sequence>
<feature type="compositionally biased region" description="Basic and acidic residues" evidence="1">
    <location>
        <begin position="271"/>
        <end position="319"/>
    </location>
</feature>
<keyword evidence="3" id="KW-1185">Reference proteome</keyword>
<feature type="region of interest" description="Disordered" evidence="1">
    <location>
        <begin position="175"/>
        <end position="217"/>
    </location>
</feature>
<feature type="region of interest" description="Disordered" evidence="1">
    <location>
        <begin position="271"/>
        <end position="321"/>
    </location>
</feature>
<evidence type="ECO:0000313" key="3">
    <source>
        <dbReference type="Proteomes" id="UP001461498"/>
    </source>
</evidence>
<evidence type="ECO:0000256" key="1">
    <source>
        <dbReference type="SAM" id="MobiDB-lite"/>
    </source>
</evidence>
<dbReference type="Proteomes" id="UP001461498">
    <property type="component" value="Unassembled WGS sequence"/>
</dbReference>
<name>A0AAW1CUD3_9HEMI</name>
<accession>A0AAW1CUD3</accession>
<feature type="compositionally biased region" description="Polar residues" evidence="1">
    <location>
        <begin position="181"/>
        <end position="192"/>
    </location>
</feature>
<feature type="region of interest" description="Disordered" evidence="1">
    <location>
        <begin position="1"/>
        <end position="39"/>
    </location>
</feature>
<proteinExistence type="predicted"/>
<dbReference type="EMBL" id="JAPXFL010000010">
    <property type="protein sequence ID" value="KAK9501115.1"/>
    <property type="molecule type" value="Genomic_DNA"/>
</dbReference>
<comment type="caution">
    <text evidence="2">The sequence shown here is derived from an EMBL/GenBank/DDBJ whole genome shotgun (WGS) entry which is preliminary data.</text>
</comment>
<dbReference type="AlphaFoldDB" id="A0AAW1CUD3"/>